<feature type="compositionally biased region" description="Basic and acidic residues" evidence="2">
    <location>
        <begin position="420"/>
        <end position="430"/>
    </location>
</feature>
<evidence type="ECO:0000259" key="3">
    <source>
        <dbReference type="Pfam" id="PF04195"/>
    </source>
</evidence>
<dbReference type="AlphaFoldDB" id="Q2QMY7"/>
<evidence type="ECO:0000256" key="2">
    <source>
        <dbReference type="SAM" id="MobiDB-lite"/>
    </source>
</evidence>
<reference evidence="4" key="2">
    <citation type="submission" date="2005-04" db="EMBL/GenBank/DDBJ databases">
        <authorList>
            <person name="Buell C.R."/>
            <person name="Wing R.A."/>
            <person name="McCombie W.A."/>
            <person name="Ouyang S."/>
        </authorList>
    </citation>
    <scope>NUCLEOTIDE SEQUENCE</scope>
</reference>
<gene>
    <name evidence="4" type="ordered locus">LOC_Os12g39580</name>
</gene>
<feature type="compositionally biased region" description="Polar residues" evidence="2">
    <location>
        <begin position="487"/>
        <end position="496"/>
    </location>
</feature>
<evidence type="ECO:0000313" key="4">
    <source>
        <dbReference type="EMBL" id="ABA99728.1"/>
    </source>
</evidence>
<protein>
    <submittedName>
        <fullName evidence="4">Retrotransposon protein, putative, unclassified</fullName>
    </submittedName>
</protein>
<feature type="compositionally biased region" description="Acidic residues" evidence="2">
    <location>
        <begin position="878"/>
        <end position="889"/>
    </location>
</feature>
<feature type="region of interest" description="Disordered" evidence="2">
    <location>
        <begin position="864"/>
        <end position="902"/>
    </location>
</feature>
<feature type="coiled-coil region" evidence="1">
    <location>
        <begin position="514"/>
        <end position="541"/>
    </location>
</feature>
<feature type="compositionally biased region" description="Gly residues" evidence="2">
    <location>
        <begin position="403"/>
        <end position="418"/>
    </location>
</feature>
<feature type="compositionally biased region" description="Basic and acidic residues" evidence="2">
    <location>
        <begin position="390"/>
        <end position="400"/>
    </location>
</feature>
<keyword evidence="1" id="KW-0175">Coiled coil</keyword>
<name>Q2QMY7_ORYSJ</name>
<feature type="compositionally biased region" description="Basic and acidic residues" evidence="2">
    <location>
        <begin position="210"/>
        <end position="233"/>
    </location>
</feature>
<feature type="compositionally biased region" description="Low complexity" evidence="2">
    <location>
        <begin position="470"/>
        <end position="486"/>
    </location>
</feature>
<accession>Q2QMY7</accession>
<evidence type="ECO:0000256" key="1">
    <source>
        <dbReference type="SAM" id="Coils"/>
    </source>
</evidence>
<feature type="compositionally biased region" description="Gly residues" evidence="2">
    <location>
        <begin position="251"/>
        <end position="267"/>
    </location>
</feature>
<proteinExistence type="predicted"/>
<dbReference type="Pfam" id="PF04195">
    <property type="entry name" value="Transposase_28"/>
    <property type="match status" value="1"/>
</dbReference>
<dbReference type="PANTHER" id="PTHR33026:SF7">
    <property type="entry name" value="OS03G0100275 PROTEIN"/>
    <property type="match status" value="1"/>
</dbReference>
<reference evidence="4" key="1">
    <citation type="journal article" date="2005" name="BMC Biol.">
        <title>The sequence of rice chromosomes 11 and 12, rich in disease resistance genes and recent gene duplications.</title>
        <authorList>
            <consortium name="The rice chromosomes 11 and 12 sequencing consortia"/>
        </authorList>
    </citation>
    <scope>NUCLEOTIDE SEQUENCE [LARGE SCALE GENOMIC DNA]</scope>
</reference>
<dbReference type="EMBL" id="DP000011">
    <property type="protein sequence ID" value="ABA99728.1"/>
    <property type="molecule type" value="Genomic_DNA"/>
</dbReference>
<reference evidence="4" key="3">
    <citation type="submission" date="2006-01" db="EMBL/GenBank/DDBJ databases">
        <authorList>
            <person name="Buell R."/>
        </authorList>
    </citation>
    <scope>NUCLEOTIDE SEQUENCE</scope>
</reference>
<feature type="domain" description="Transposase (putative) gypsy type" evidence="3">
    <location>
        <begin position="52"/>
        <end position="105"/>
    </location>
</feature>
<dbReference type="InterPro" id="IPR007321">
    <property type="entry name" value="Transposase_28"/>
</dbReference>
<feature type="region of interest" description="Disordered" evidence="2">
    <location>
        <begin position="201"/>
        <end position="497"/>
    </location>
</feature>
<feature type="compositionally biased region" description="Low complexity" evidence="2">
    <location>
        <begin position="281"/>
        <end position="291"/>
    </location>
</feature>
<feature type="compositionally biased region" description="Basic and acidic residues" evidence="2">
    <location>
        <begin position="437"/>
        <end position="450"/>
    </location>
</feature>
<sequence length="902" mass="97871">MAQDASDAVLPASRIMTDRHLSLPRKIMPEDAAVRAGESRPRPRYPERSVHLMSFAMAGLIPPFSGFFHEVLDFYEIHALQLAPNVVMTLAIFAHLCEMFIGPRPGTAGQYIESHLRKKWEDWKKDWFYTALPDHRRLRLPGGPPERSAAWLAVSELGEKYDAVRDHLRGLRSLGLTGAMVFSDYFRHRIAPLQDRSHGAWEYSGPNDPMRTHVGERWDGARRTRRRDRDRESIMAVMSAVGAGRGRSRRGGAGDGAVGVGSGGATVGGSRTSGSGGGGSSRAPGPSRGPGIDSASDPKGKRKMSKSRPPSPPREGGAERVADRPPAGHKHPAAPEAGWKKKRLRKIGQTEPCRGSFIEPPKWTFNRPPRRGQSPNAIARGGSVSPGGDFEARIHAERHPGAGAEGGRGPEAKAGGGPKPEAEAETRGGPEPEPEAESTRGPEAGGERNSHSPLHLGRPRGWPRRRWAESSPQSRGGSSSTPSSRGWTATFSSPTPASMEPLLQVLAAADSTVREGLNAQVQALAEERAALEAEWAQLAADRARVDEGRRAVDDMVKVGRKMCQAQLAEIQAREETLDIVMRETEEERQAALIASSVLDEALGDIRLYGSPPWPPTRERRRRRRPPLAFVRRPQPSVTGPPSPRKLRRPVARRSYGSGKRRAEREAEVNRREVALRRLGEQLAKREEAVAGREARHLESARAECAAMAARASELEAQEKDLVAGGQPGWGDRGLRLTNEIGPGQLSDAVDRLEHAGRRVGISVRWDSKLPPTQPALALWLDGLAADLERLEEEVGETVKSSSASLARAAVELVLASHQARDPDFVPWRALEDFPPGTEAKAREQVREAADAIVSNFEGSAPRFTFGLASDEESRNGDGGDDIDGEDWDDVVSSAGLGGPGTP</sequence>
<dbReference type="PANTHER" id="PTHR33026">
    <property type="entry name" value="OS06G0360600 PROTEIN"/>
    <property type="match status" value="1"/>
</dbReference>
<organism evidence="4">
    <name type="scientific">Oryza sativa subsp. japonica</name>
    <name type="common">Rice</name>
    <dbReference type="NCBI Taxonomy" id="39947"/>
    <lineage>
        <taxon>Eukaryota</taxon>
        <taxon>Viridiplantae</taxon>
        <taxon>Streptophyta</taxon>
        <taxon>Embryophyta</taxon>
        <taxon>Tracheophyta</taxon>
        <taxon>Spermatophyta</taxon>
        <taxon>Magnoliopsida</taxon>
        <taxon>Liliopsida</taxon>
        <taxon>Poales</taxon>
        <taxon>Poaceae</taxon>
        <taxon>BOP clade</taxon>
        <taxon>Oryzoideae</taxon>
        <taxon>Oryzeae</taxon>
        <taxon>Oryzinae</taxon>
        <taxon>Oryza</taxon>
        <taxon>Oryza sativa</taxon>
    </lineage>
</organism>
<feature type="region of interest" description="Disordered" evidence="2">
    <location>
        <begin position="608"/>
        <end position="668"/>
    </location>
</feature>